<keyword evidence="3" id="KW-0472">Membrane</keyword>
<dbReference type="PRINTS" id="PR00421">
    <property type="entry name" value="THIOREDOXIN"/>
</dbReference>
<dbReference type="STRING" id="74557.A0A1W0A909"/>
<dbReference type="Gene3D" id="3.40.30.10">
    <property type="entry name" value="Glutaredoxin"/>
    <property type="match status" value="1"/>
</dbReference>
<dbReference type="PANTHER" id="PTHR46115">
    <property type="entry name" value="THIOREDOXIN-LIKE PROTEIN 1"/>
    <property type="match status" value="1"/>
</dbReference>
<organism evidence="5 6">
    <name type="scientific">Thraustotheca clavata</name>
    <dbReference type="NCBI Taxonomy" id="74557"/>
    <lineage>
        <taxon>Eukaryota</taxon>
        <taxon>Sar</taxon>
        <taxon>Stramenopiles</taxon>
        <taxon>Oomycota</taxon>
        <taxon>Saprolegniomycetes</taxon>
        <taxon>Saprolegniales</taxon>
        <taxon>Achlyaceae</taxon>
        <taxon>Thraustotheca</taxon>
    </lineage>
</organism>
<evidence type="ECO:0000256" key="2">
    <source>
        <dbReference type="SAM" id="MobiDB-lite"/>
    </source>
</evidence>
<evidence type="ECO:0000259" key="4">
    <source>
        <dbReference type="PROSITE" id="PS51352"/>
    </source>
</evidence>
<reference evidence="5 6" key="1">
    <citation type="journal article" date="2014" name="Genome Biol. Evol.">
        <title>The secreted proteins of Achlya hypogyna and Thraustotheca clavata identify the ancestral oomycete secretome and reveal gene acquisitions by horizontal gene transfer.</title>
        <authorList>
            <person name="Misner I."/>
            <person name="Blouin N."/>
            <person name="Leonard G."/>
            <person name="Richards T.A."/>
            <person name="Lane C.E."/>
        </authorList>
    </citation>
    <scope>NUCLEOTIDE SEQUENCE [LARGE SCALE GENOMIC DNA]</scope>
    <source>
        <strain evidence="5 6">ATCC 34112</strain>
    </source>
</reference>
<keyword evidence="1" id="KW-1015">Disulfide bond</keyword>
<keyword evidence="3" id="KW-1133">Transmembrane helix</keyword>
<comment type="caution">
    <text evidence="5">The sequence shown here is derived from an EMBL/GenBank/DDBJ whole genome shotgun (WGS) entry which is preliminary data.</text>
</comment>
<dbReference type="Pfam" id="PF00085">
    <property type="entry name" value="Thioredoxin"/>
    <property type="match status" value="1"/>
</dbReference>
<dbReference type="FunFam" id="3.40.30.10:FF:000245">
    <property type="entry name" value="Thioredoxin"/>
    <property type="match status" value="1"/>
</dbReference>
<dbReference type="EMBL" id="JNBS01000316">
    <property type="protein sequence ID" value="OQS06689.1"/>
    <property type="molecule type" value="Genomic_DNA"/>
</dbReference>
<dbReference type="InterPro" id="IPR017937">
    <property type="entry name" value="Thioredoxin_CS"/>
</dbReference>
<dbReference type="CDD" id="cd02947">
    <property type="entry name" value="TRX_family"/>
    <property type="match status" value="1"/>
</dbReference>
<dbReference type="Proteomes" id="UP000243217">
    <property type="component" value="Unassembled WGS sequence"/>
</dbReference>
<accession>A0A1W0A909</accession>
<feature type="domain" description="Thioredoxin" evidence="4">
    <location>
        <begin position="31"/>
        <end position="170"/>
    </location>
</feature>
<keyword evidence="3" id="KW-0812">Transmembrane</keyword>
<protein>
    <submittedName>
        <fullName evidence="5">Thioredoxin h</fullName>
    </submittedName>
</protein>
<feature type="transmembrane region" description="Helical" evidence="3">
    <location>
        <begin position="6"/>
        <end position="24"/>
    </location>
</feature>
<proteinExistence type="predicted"/>
<evidence type="ECO:0000313" key="6">
    <source>
        <dbReference type="Proteomes" id="UP000243217"/>
    </source>
</evidence>
<evidence type="ECO:0000256" key="1">
    <source>
        <dbReference type="ARBA" id="ARBA00023157"/>
    </source>
</evidence>
<evidence type="ECO:0000256" key="3">
    <source>
        <dbReference type="SAM" id="Phobius"/>
    </source>
</evidence>
<name>A0A1W0A909_9STRA</name>
<sequence length="170" mass="19033">MTCICIGPVCIPVYSLLPFLLLFLQKMWSWITGKQKAEDEDVQAQDGKTTDGNGDLRKRKGGPANVITMKSTEMWKEHLVMSSEQPLIVDFTATWCGPCKRIAPLFAELSGRYPRGIFVKVDVDELDDVMSECGVRAMPTFQVYKYQKKADELVGANPGDLEKLVARHCS</sequence>
<feature type="region of interest" description="Disordered" evidence="2">
    <location>
        <begin position="39"/>
        <end position="62"/>
    </location>
</feature>
<dbReference type="InterPro" id="IPR013766">
    <property type="entry name" value="Thioredoxin_domain"/>
</dbReference>
<dbReference type="AlphaFoldDB" id="A0A1W0A909"/>
<dbReference type="OrthoDB" id="2121326at2759"/>
<gene>
    <name evidence="5" type="ORF">THRCLA_01267</name>
</gene>
<dbReference type="PROSITE" id="PS00194">
    <property type="entry name" value="THIOREDOXIN_1"/>
    <property type="match status" value="1"/>
</dbReference>
<dbReference type="SUPFAM" id="SSF52833">
    <property type="entry name" value="Thioredoxin-like"/>
    <property type="match status" value="1"/>
</dbReference>
<dbReference type="PROSITE" id="PS51352">
    <property type="entry name" value="THIOREDOXIN_2"/>
    <property type="match status" value="1"/>
</dbReference>
<keyword evidence="6" id="KW-1185">Reference proteome</keyword>
<dbReference type="InterPro" id="IPR036249">
    <property type="entry name" value="Thioredoxin-like_sf"/>
</dbReference>
<evidence type="ECO:0000313" key="5">
    <source>
        <dbReference type="EMBL" id="OQS06689.1"/>
    </source>
</evidence>